<dbReference type="SUPFAM" id="SSF116768">
    <property type="entry name" value="DNA-binding domain of EIN3-like"/>
    <property type="match status" value="1"/>
</dbReference>
<dbReference type="AlphaFoldDB" id="A0AAD6GFE6"/>
<organism evidence="2 3">
    <name type="scientific">Penicillium frequentans</name>
    <dbReference type="NCBI Taxonomy" id="3151616"/>
    <lineage>
        <taxon>Eukaryota</taxon>
        <taxon>Fungi</taxon>
        <taxon>Dikarya</taxon>
        <taxon>Ascomycota</taxon>
        <taxon>Pezizomycotina</taxon>
        <taxon>Eurotiomycetes</taxon>
        <taxon>Eurotiomycetidae</taxon>
        <taxon>Eurotiales</taxon>
        <taxon>Aspergillaceae</taxon>
        <taxon>Penicillium</taxon>
    </lineage>
</organism>
<dbReference type="InterPro" id="IPR021264">
    <property type="entry name" value="AFUB_079030/YDR124W-like"/>
</dbReference>
<keyword evidence="3" id="KW-1185">Reference proteome</keyword>
<feature type="domain" description="Subtelomeric hrmA-associated cluster protein AFUB-079030/YDR124W-like helical bundle" evidence="1">
    <location>
        <begin position="100"/>
        <end position="233"/>
    </location>
</feature>
<dbReference type="InterPro" id="IPR023278">
    <property type="entry name" value="Ethylene_insens-like_DNA-bd"/>
</dbReference>
<sequence length="395" mass="44513">MALRQQHGTLNYRHYALVYIDRHGNLHHELSPSIADASQSILSPEVTTTFLAAAAAANPATTNVLSGPSGIPFFNAGDRETWLMAISKASSQSTRTTISIDNAELLRLYYEEGLEKFHQTNCRALAKTYIKLIEPHKRTHYPYNGRMVVSGRLVQLDPETTKPPWWPSGVTHREPDRLTKAERIRLLVSIICDLRSSHQITAKRLRGADEAIRCQVNPPEQLRILDEIYRVREEEEKFLDGANYSQIEITIPGDQEPQEQSTLVSFEKGKQEPTPREYSQMQRTLSTCDIAPPVRPAMVQSHCPTGSNPVYYAPVGSEYSSTPISGAPQGLKRKREYAKILPAYQSSSIEPIHNIPGPTSNMQLYSNDFYYNAPMLPYHAYHGTENLGQPYLAYI</sequence>
<dbReference type="EMBL" id="JAQIZZ010000006">
    <property type="protein sequence ID" value="KAJ5538707.1"/>
    <property type="molecule type" value="Genomic_DNA"/>
</dbReference>
<reference evidence="2 3" key="1">
    <citation type="journal article" date="2023" name="IMA Fungus">
        <title>Comparative genomic study of the Penicillium genus elucidates a diverse pangenome and 15 lateral gene transfer events.</title>
        <authorList>
            <person name="Petersen C."/>
            <person name="Sorensen T."/>
            <person name="Nielsen M.R."/>
            <person name="Sondergaard T.E."/>
            <person name="Sorensen J.L."/>
            <person name="Fitzpatrick D.A."/>
            <person name="Frisvad J.C."/>
            <person name="Nielsen K.L."/>
        </authorList>
    </citation>
    <scope>NUCLEOTIDE SEQUENCE [LARGE SCALE GENOMIC DNA]</scope>
    <source>
        <strain evidence="2 3">IBT 35679</strain>
    </source>
</reference>
<dbReference type="Proteomes" id="UP001220324">
    <property type="component" value="Unassembled WGS sequence"/>
</dbReference>
<gene>
    <name evidence="2" type="ORF">N7494_008186</name>
</gene>
<accession>A0AAD6GFE6</accession>
<evidence type="ECO:0000259" key="1">
    <source>
        <dbReference type="Pfam" id="PF11001"/>
    </source>
</evidence>
<evidence type="ECO:0000313" key="3">
    <source>
        <dbReference type="Proteomes" id="UP001220324"/>
    </source>
</evidence>
<name>A0AAD6GFE6_9EURO</name>
<dbReference type="PANTHER" id="PTHR36102:SF1">
    <property type="entry name" value="YDR124W-LIKE HELICAL BUNDLE DOMAIN-CONTAINING PROTEIN"/>
    <property type="match status" value="1"/>
</dbReference>
<dbReference type="GO" id="GO:0003700">
    <property type="term" value="F:DNA-binding transcription factor activity"/>
    <property type="evidence" value="ECO:0007669"/>
    <property type="project" value="InterPro"/>
</dbReference>
<dbReference type="InterPro" id="IPR047092">
    <property type="entry name" value="AFUB_07903/YDR124W-like_hel"/>
</dbReference>
<evidence type="ECO:0000313" key="2">
    <source>
        <dbReference type="EMBL" id="KAJ5538707.1"/>
    </source>
</evidence>
<dbReference type="Pfam" id="PF11001">
    <property type="entry name" value="AFUB_07903_YDR124W_hel"/>
    <property type="match status" value="1"/>
</dbReference>
<proteinExistence type="predicted"/>
<protein>
    <recommendedName>
        <fullName evidence="1">Subtelomeric hrmA-associated cluster protein AFUB-079030/YDR124W-like helical bundle domain-containing protein</fullName>
    </recommendedName>
</protein>
<dbReference type="PANTHER" id="PTHR36102">
    <property type="entry name" value="CHROMOSOME 10, WHOLE GENOME SHOTGUN SEQUENCE"/>
    <property type="match status" value="1"/>
</dbReference>
<dbReference type="GO" id="GO:0005634">
    <property type="term" value="C:nucleus"/>
    <property type="evidence" value="ECO:0007669"/>
    <property type="project" value="InterPro"/>
</dbReference>
<comment type="caution">
    <text evidence="2">The sequence shown here is derived from an EMBL/GenBank/DDBJ whole genome shotgun (WGS) entry which is preliminary data.</text>
</comment>